<gene>
    <name evidence="2" type="ORF">R1sor_000387</name>
</gene>
<sequence>MEDDLHCLAAQIERNIDERKRLHRLMVESKLKQASTLPREVMSNTMPQQVRTIPVGNPGPSNSAGVERTVRQQLPIPNQEMAEKGKGLLEKDFPPLINSSAGAARRQPLRDALQGQQTVLTPAEQRKKHQEKQRNLPQTEVDDGFTPASGPKNPKRSGRIIPVGNRFEALQDESDEDEKPSPAQKTQQQSTHEDEDPKSPVLEQQENLDNLQDEHMTENSKQTVASLLDISGPESMDLAKEKRKRDAIKSGKAQGQGGIQTNTAPEAKQQGDAAAQKSGSKPKSSSKGSLNQSSKNIVI</sequence>
<comment type="caution">
    <text evidence="2">The sequence shown here is derived from an EMBL/GenBank/DDBJ whole genome shotgun (WGS) entry which is preliminary data.</text>
</comment>
<accession>A0ABD3GSZ0</accession>
<name>A0ABD3GSZ0_9MARC</name>
<keyword evidence="3" id="KW-1185">Reference proteome</keyword>
<evidence type="ECO:0008006" key="4">
    <source>
        <dbReference type="Google" id="ProtNLM"/>
    </source>
</evidence>
<evidence type="ECO:0000313" key="2">
    <source>
        <dbReference type="EMBL" id="KAL3682365.1"/>
    </source>
</evidence>
<dbReference type="AlphaFoldDB" id="A0ABD3GSZ0"/>
<feature type="compositionally biased region" description="Low complexity" evidence="1">
    <location>
        <begin position="277"/>
        <end position="299"/>
    </location>
</feature>
<dbReference type="EMBL" id="JBJQOH010000006">
    <property type="protein sequence ID" value="KAL3682365.1"/>
    <property type="molecule type" value="Genomic_DNA"/>
</dbReference>
<proteinExistence type="predicted"/>
<protein>
    <recommendedName>
        <fullName evidence="4">Shugoshin C-terminal domain-containing protein</fullName>
    </recommendedName>
</protein>
<evidence type="ECO:0000256" key="1">
    <source>
        <dbReference type="SAM" id="MobiDB-lite"/>
    </source>
</evidence>
<dbReference type="Proteomes" id="UP001633002">
    <property type="component" value="Unassembled WGS sequence"/>
</dbReference>
<evidence type="ECO:0000313" key="3">
    <source>
        <dbReference type="Proteomes" id="UP001633002"/>
    </source>
</evidence>
<feature type="region of interest" description="Disordered" evidence="1">
    <location>
        <begin position="118"/>
        <end position="299"/>
    </location>
</feature>
<organism evidence="2 3">
    <name type="scientific">Riccia sorocarpa</name>
    <dbReference type="NCBI Taxonomy" id="122646"/>
    <lineage>
        <taxon>Eukaryota</taxon>
        <taxon>Viridiplantae</taxon>
        <taxon>Streptophyta</taxon>
        <taxon>Embryophyta</taxon>
        <taxon>Marchantiophyta</taxon>
        <taxon>Marchantiopsida</taxon>
        <taxon>Marchantiidae</taxon>
        <taxon>Marchantiales</taxon>
        <taxon>Ricciaceae</taxon>
        <taxon>Riccia</taxon>
    </lineage>
</organism>
<reference evidence="2 3" key="1">
    <citation type="submission" date="2024-09" db="EMBL/GenBank/DDBJ databases">
        <title>Chromosome-scale assembly of Riccia sorocarpa.</title>
        <authorList>
            <person name="Paukszto L."/>
        </authorList>
    </citation>
    <scope>NUCLEOTIDE SEQUENCE [LARGE SCALE GENOMIC DNA]</scope>
    <source>
        <strain evidence="2">LP-2024</strain>
        <tissue evidence="2">Aerial parts of the thallus</tissue>
    </source>
</reference>